<accession>A0ABY8UA77</accession>
<sequence length="269" mass="28910">MHEFLVAQQRRREQYWLAKYGKMLQPPAAAHAVGKPCHNPSSLFSSAGDGSGRQQQQQQQQQEHEHEHEEEAAFERLKAKITLASVPKLSVTSSLHWGGSQAAAAAGHSSAGQGGQARQLPCRDLESELAVLRAVHAREDAVDKLRACCAKVSAALGAGGPGSMLLPSDPLGRLFYRLVASLRSKTLDVIECHAAWQRKISNPSEPFSYKGRPYLLSMGQGLGFLDEAGWLAGRLLHCSAVQDVLLAELTPDGVALDAVAGCDVRHGPP</sequence>
<evidence type="ECO:0000256" key="1">
    <source>
        <dbReference type="SAM" id="MobiDB-lite"/>
    </source>
</evidence>
<dbReference type="Proteomes" id="UP001244341">
    <property type="component" value="Chromosome 9b"/>
</dbReference>
<feature type="compositionally biased region" description="Basic and acidic residues" evidence="1">
    <location>
        <begin position="62"/>
        <end position="72"/>
    </location>
</feature>
<organism evidence="2 3">
    <name type="scientific">Tetradesmus obliquus</name>
    <name type="common">Green alga</name>
    <name type="synonym">Acutodesmus obliquus</name>
    <dbReference type="NCBI Taxonomy" id="3088"/>
    <lineage>
        <taxon>Eukaryota</taxon>
        <taxon>Viridiplantae</taxon>
        <taxon>Chlorophyta</taxon>
        <taxon>core chlorophytes</taxon>
        <taxon>Chlorophyceae</taxon>
        <taxon>CS clade</taxon>
        <taxon>Sphaeropleales</taxon>
        <taxon>Scenedesmaceae</taxon>
        <taxon>Tetradesmus</taxon>
    </lineage>
</organism>
<keyword evidence="3" id="KW-1185">Reference proteome</keyword>
<evidence type="ECO:0000313" key="3">
    <source>
        <dbReference type="Proteomes" id="UP001244341"/>
    </source>
</evidence>
<reference evidence="2 3" key="1">
    <citation type="submission" date="2023-05" db="EMBL/GenBank/DDBJ databases">
        <title>A 100% complete, gapless, phased diploid assembly of the Scenedesmus obliquus UTEX 3031 genome.</title>
        <authorList>
            <person name="Biondi T.C."/>
            <person name="Hanschen E.R."/>
            <person name="Kwon T."/>
            <person name="Eng W."/>
            <person name="Kruse C.P.S."/>
            <person name="Koehler S.I."/>
            <person name="Kunde Y."/>
            <person name="Gleasner C.D."/>
            <person name="You Mak K.T."/>
            <person name="Polle J."/>
            <person name="Hovde B.T."/>
            <person name="Starkenburg S.R."/>
        </authorList>
    </citation>
    <scope>NUCLEOTIDE SEQUENCE [LARGE SCALE GENOMIC DNA]</scope>
    <source>
        <strain evidence="2 3">DOE0152z</strain>
    </source>
</reference>
<feature type="region of interest" description="Disordered" evidence="1">
    <location>
        <begin position="27"/>
        <end position="72"/>
    </location>
</feature>
<evidence type="ECO:0000313" key="2">
    <source>
        <dbReference type="EMBL" id="WIA18367.1"/>
    </source>
</evidence>
<protein>
    <submittedName>
        <fullName evidence="2">Uncharacterized protein</fullName>
    </submittedName>
</protein>
<dbReference type="EMBL" id="CP126216">
    <property type="protein sequence ID" value="WIA18367.1"/>
    <property type="molecule type" value="Genomic_DNA"/>
</dbReference>
<gene>
    <name evidence="2" type="ORF">OEZ85_009831</name>
</gene>
<proteinExistence type="predicted"/>
<name>A0ABY8UA77_TETOB</name>